<gene>
    <name evidence="1" type="ORF">pFR12_08</name>
</gene>
<accession>B0FXR7</accession>
<name>B0FXR7_BACTU</name>
<dbReference type="EMBL" id="EU362917">
    <property type="protein sequence ID" value="ABY68466.1"/>
    <property type="molecule type" value="Genomic_DNA"/>
</dbReference>
<geneLocation type="plasmid" evidence="1">
    <name>pFR12</name>
</geneLocation>
<dbReference type="AlphaFoldDB" id="B0FXR7"/>
<evidence type="ECO:0000313" key="1">
    <source>
        <dbReference type="EMBL" id="ABY68466.1"/>
    </source>
</evidence>
<proteinExistence type="predicted"/>
<reference evidence="1" key="1">
    <citation type="journal article" date="2009" name="Plasmid">
        <title>Complete sequence of three plasmids from Bacillus thuringiensis INTA-FR7-4 environmental isolate and comparison with related plasmids from the Bacillus cereus group.</title>
        <authorList>
            <person name="Amadio A.F."/>
            <person name="Benintende G.B."/>
            <person name="Zandomeni R.O."/>
        </authorList>
    </citation>
    <scope>NUCLEOTIDE SEQUENCE</scope>
    <source>
        <strain evidence="1">INTA-FR7-4</strain>
        <plasmid evidence="1">pFR12</plasmid>
    </source>
</reference>
<protein>
    <submittedName>
        <fullName evidence="1">Uncharacterized protein</fullName>
    </submittedName>
</protein>
<sequence length="198" mass="22413">MCFNNYELGQYPVNSFFHPLQNEYLNQIRQTMPSWVHALSSSINFDTLPNIDSEDVDISPQTAQYISSVVPEVSHTLVQQYHSLIHNPEHLQSILSDIGGGTIDIPPIDDFQNPLGGRQQNFVGITFYPHDARFPANIPKCKWKGSLLVTLDPANPFFPKVRLGTILDVKPNHIVFIQTYPKFTIGKLSRLGILYCQC</sequence>
<keyword evidence="1" id="KW-0614">Plasmid</keyword>
<organism evidence="1">
    <name type="scientific">Bacillus thuringiensis</name>
    <dbReference type="NCBI Taxonomy" id="1428"/>
    <lineage>
        <taxon>Bacteria</taxon>
        <taxon>Bacillati</taxon>
        <taxon>Bacillota</taxon>
        <taxon>Bacilli</taxon>
        <taxon>Bacillales</taxon>
        <taxon>Bacillaceae</taxon>
        <taxon>Bacillus</taxon>
        <taxon>Bacillus cereus group</taxon>
    </lineage>
</organism>
<dbReference type="RefSeq" id="WP_012263681.1">
    <property type="nucleotide sequence ID" value="NC_010281.1"/>
</dbReference>